<accession>W7XI85</accession>
<protein>
    <submittedName>
        <fullName evidence="1">Uncharacterized protein</fullName>
    </submittedName>
</protein>
<gene>
    <name evidence="1" type="ORF">TTHERM_000274646</name>
</gene>
<dbReference type="KEGG" id="tet:TTHERM_000274646"/>
<dbReference type="InParanoid" id="W7XI85"/>
<dbReference type="Proteomes" id="UP000009168">
    <property type="component" value="Unassembled WGS sequence"/>
</dbReference>
<keyword evidence="2" id="KW-1185">Reference proteome</keyword>
<name>W7XI85_TETTS</name>
<dbReference type="GeneID" id="24438133"/>
<dbReference type="RefSeq" id="XP_012653078.1">
    <property type="nucleotide sequence ID" value="XM_012797624.1"/>
</dbReference>
<evidence type="ECO:0000313" key="1">
    <source>
        <dbReference type="EMBL" id="EWS74401.1"/>
    </source>
</evidence>
<organism evidence="1 2">
    <name type="scientific">Tetrahymena thermophila (strain SB210)</name>
    <dbReference type="NCBI Taxonomy" id="312017"/>
    <lineage>
        <taxon>Eukaryota</taxon>
        <taxon>Sar</taxon>
        <taxon>Alveolata</taxon>
        <taxon>Ciliophora</taxon>
        <taxon>Intramacronucleata</taxon>
        <taxon>Oligohymenophorea</taxon>
        <taxon>Hymenostomatida</taxon>
        <taxon>Tetrahymenina</taxon>
        <taxon>Tetrahymenidae</taxon>
        <taxon>Tetrahymena</taxon>
    </lineage>
</organism>
<proteinExistence type="predicted"/>
<reference evidence="2" key="1">
    <citation type="journal article" date="2006" name="PLoS Biol.">
        <title>Macronuclear genome sequence of the ciliate Tetrahymena thermophila, a model eukaryote.</title>
        <authorList>
            <person name="Eisen J.A."/>
            <person name="Coyne R.S."/>
            <person name="Wu M."/>
            <person name="Wu D."/>
            <person name="Thiagarajan M."/>
            <person name="Wortman J.R."/>
            <person name="Badger J.H."/>
            <person name="Ren Q."/>
            <person name="Amedeo P."/>
            <person name="Jones K.M."/>
            <person name="Tallon L.J."/>
            <person name="Delcher A.L."/>
            <person name="Salzberg S.L."/>
            <person name="Silva J.C."/>
            <person name="Haas B.J."/>
            <person name="Majoros W.H."/>
            <person name="Farzad M."/>
            <person name="Carlton J.M."/>
            <person name="Smith R.K. Jr."/>
            <person name="Garg J."/>
            <person name="Pearlman R.E."/>
            <person name="Karrer K.M."/>
            <person name="Sun L."/>
            <person name="Manning G."/>
            <person name="Elde N.C."/>
            <person name="Turkewitz A.P."/>
            <person name="Asai D.J."/>
            <person name="Wilkes D.E."/>
            <person name="Wang Y."/>
            <person name="Cai H."/>
            <person name="Collins K."/>
            <person name="Stewart B.A."/>
            <person name="Lee S.R."/>
            <person name="Wilamowska K."/>
            <person name="Weinberg Z."/>
            <person name="Ruzzo W.L."/>
            <person name="Wloga D."/>
            <person name="Gaertig J."/>
            <person name="Frankel J."/>
            <person name="Tsao C.-C."/>
            <person name="Gorovsky M.A."/>
            <person name="Keeling P.J."/>
            <person name="Waller R.F."/>
            <person name="Patron N.J."/>
            <person name="Cherry J.M."/>
            <person name="Stover N.A."/>
            <person name="Krieger C.J."/>
            <person name="del Toro C."/>
            <person name="Ryder H.F."/>
            <person name="Williamson S.C."/>
            <person name="Barbeau R.A."/>
            <person name="Hamilton E.P."/>
            <person name="Orias E."/>
        </authorList>
    </citation>
    <scope>NUCLEOTIDE SEQUENCE [LARGE SCALE GENOMIC DNA]</scope>
    <source>
        <strain evidence="2">SB210</strain>
    </source>
</reference>
<sequence>MQRKLFQRKQCLHILSLTKLQKDQNQNKLYQLIMLSQKSFFYRLGALQFIKQNQFQNKIFKKKFINSLKQIAPDQIEVYKPIFKINHNVIKNSKKYLLIHSQDIKDIFYGQNKCMQINRYGSISYILEISNLNCIQEDISIFVISKYNSLLLYLDYLINLDIISQQSIKYIYSHIFVIGQCKIIYDQFEYKLDQNIFYQLNINKGVDQIQYLCGIESNILLLNKQLAFEIEQRFLTISEHDSLPFQVKQNLAFFSGTYFICFYLKDQNIKIYYVNNNDQFDFDSLKNDLKTNSQFKQLQIDQKGNACIDTYQYIFAIGKGVIEYEYFVKEIYFQQKEPNQGQYGLRIKQNEYPLYFKSQYIKMKFVIKQPNSVKQSQFI</sequence>
<dbReference type="AlphaFoldDB" id="W7XI85"/>
<evidence type="ECO:0000313" key="2">
    <source>
        <dbReference type="Proteomes" id="UP000009168"/>
    </source>
</evidence>
<dbReference type="EMBL" id="GG662703">
    <property type="protein sequence ID" value="EWS74401.1"/>
    <property type="molecule type" value="Genomic_DNA"/>
</dbReference>